<comment type="similarity">
    <text evidence="1">Belongs to the UPF0612 family.</text>
</comment>
<evidence type="ECO:0000313" key="4">
    <source>
        <dbReference type="Proteomes" id="UP000683000"/>
    </source>
</evidence>
<dbReference type="InterPro" id="IPR013902">
    <property type="entry name" value="Mug135-like_C"/>
</dbReference>
<keyword evidence="4" id="KW-1185">Reference proteome</keyword>
<evidence type="ECO:0000256" key="1">
    <source>
        <dbReference type="ARBA" id="ARBA00005788"/>
    </source>
</evidence>
<organism evidence="3 4">
    <name type="scientific">Boletus reticuloceps</name>
    <dbReference type="NCBI Taxonomy" id="495285"/>
    <lineage>
        <taxon>Eukaryota</taxon>
        <taxon>Fungi</taxon>
        <taxon>Dikarya</taxon>
        <taxon>Basidiomycota</taxon>
        <taxon>Agaricomycotina</taxon>
        <taxon>Agaricomycetes</taxon>
        <taxon>Agaricomycetidae</taxon>
        <taxon>Boletales</taxon>
        <taxon>Boletineae</taxon>
        <taxon>Boletaceae</taxon>
        <taxon>Boletoideae</taxon>
        <taxon>Boletus</taxon>
    </lineage>
</organism>
<feature type="domain" description="Mug135-like C-terminal" evidence="2">
    <location>
        <begin position="137"/>
        <end position="210"/>
    </location>
</feature>
<accession>A0A8I2YMF0</accession>
<sequence length="215" mass="23208">MPPILLPVFQLPIAQIPPPPNDPPNNQDVVGALDIVRQINYHYEAMPQRGDVVAPPKGDLAVAQLYLHQVLTAASPAAVPAPTRAVIHDEVVAETATLHQLVESFRDEMRRTMAEMQGAIGDLRGDVNVLLQLSTVAHNRGCGDGSINPYFPVPAHGQGPSQQHGLPPLPTREDIDGLSDAELVGYLNYYQIQVHGDRTARLAVLRNAIGSIPIV</sequence>
<gene>
    <name evidence="3" type="ORF">JVT61DRAFT_3984</name>
</gene>
<protein>
    <recommendedName>
        <fullName evidence="2">Mug135-like C-terminal domain-containing protein</fullName>
    </recommendedName>
</protein>
<comment type="caution">
    <text evidence="3">The sequence shown here is derived from an EMBL/GenBank/DDBJ whole genome shotgun (WGS) entry which is preliminary data.</text>
</comment>
<reference evidence="3" key="1">
    <citation type="submission" date="2021-03" db="EMBL/GenBank/DDBJ databases">
        <title>Evolutionary innovations through gain and loss of genes in the ectomycorrhizal Boletales.</title>
        <authorList>
            <person name="Wu G."/>
            <person name="Miyauchi S."/>
            <person name="Morin E."/>
            <person name="Yang Z.-L."/>
            <person name="Xu J."/>
            <person name="Martin F.M."/>
        </authorList>
    </citation>
    <scope>NUCLEOTIDE SEQUENCE</scope>
    <source>
        <strain evidence="3">BR01</strain>
    </source>
</reference>
<name>A0A8I2YMF0_9AGAM</name>
<dbReference type="AlphaFoldDB" id="A0A8I2YMF0"/>
<dbReference type="Proteomes" id="UP000683000">
    <property type="component" value="Unassembled WGS sequence"/>
</dbReference>
<evidence type="ECO:0000313" key="3">
    <source>
        <dbReference type="EMBL" id="KAG6374621.1"/>
    </source>
</evidence>
<proteinExistence type="inferred from homology"/>
<dbReference type="EMBL" id="JAGFBS010000017">
    <property type="protein sequence ID" value="KAG6374621.1"/>
    <property type="molecule type" value="Genomic_DNA"/>
</dbReference>
<dbReference type="Pfam" id="PF08593">
    <property type="entry name" value="Mug135_C"/>
    <property type="match status" value="1"/>
</dbReference>
<evidence type="ECO:0000259" key="2">
    <source>
        <dbReference type="Pfam" id="PF08593"/>
    </source>
</evidence>